<dbReference type="EMBL" id="PGFZ01000009">
    <property type="protein sequence ID" value="POZ50681.1"/>
    <property type="molecule type" value="Genomic_DNA"/>
</dbReference>
<keyword evidence="2" id="KW-0472">Membrane</keyword>
<evidence type="ECO:0000313" key="4">
    <source>
        <dbReference type="Proteomes" id="UP000237423"/>
    </source>
</evidence>
<accession>A0A2S5CIP8</accession>
<dbReference type="AlphaFoldDB" id="A0A2S5CIP8"/>
<sequence length="183" mass="19259">MPPMRPCSPERPADMDEGKHPRTARDALMLEALGDIGDLLAKADALNRTLAPTVAALQHAQTAAIAAVQQHAEGQKKQLHTLAAQESTALKHSLQTAVAQAAKELERAARQAGHPPGLAPWQQPGVALAWALAIALAAGLTAAAGTYFLYGRSLDNEAALGRAVAAVWAQLDANTRNRIEQAF</sequence>
<evidence type="ECO:0000313" key="3">
    <source>
        <dbReference type="EMBL" id="POZ50681.1"/>
    </source>
</evidence>
<evidence type="ECO:0000256" key="2">
    <source>
        <dbReference type="SAM" id="Phobius"/>
    </source>
</evidence>
<proteinExistence type="predicted"/>
<feature type="compositionally biased region" description="Basic and acidic residues" evidence="1">
    <location>
        <begin position="11"/>
        <end position="20"/>
    </location>
</feature>
<feature type="region of interest" description="Disordered" evidence="1">
    <location>
        <begin position="1"/>
        <end position="20"/>
    </location>
</feature>
<comment type="caution">
    <text evidence="3">The sequence shown here is derived from an EMBL/GenBank/DDBJ whole genome shotgun (WGS) entry which is preliminary data.</text>
</comment>
<protein>
    <submittedName>
        <fullName evidence="3">Uncharacterized protein</fullName>
    </submittedName>
</protein>
<name>A0A2S5CIP8_9GAMM</name>
<reference evidence="3 4" key="1">
    <citation type="submission" date="2017-11" db="EMBL/GenBank/DDBJ databases">
        <title>Draft Genome Sequence of Methylobacter psychrotolerans Sph1T, an Obligate Methanotroph from Low-Temperature Environments.</title>
        <authorList>
            <person name="Oshkin I.Y."/>
            <person name="Miroshnikov K."/>
            <person name="Belova S.E."/>
            <person name="Korzhenkov A."/>
            <person name="Toshchakov S.V."/>
            <person name="Dedysh S.N."/>
        </authorList>
    </citation>
    <scope>NUCLEOTIDE SEQUENCE [LARGE SCALE GENOMIC DNA]</scope>
    <source>
        <strain evidence="3 4">Sph1</strain>
    </source>
</reference>
<dbReference type="Proteomes" id="UP000237423">
    <property type="component" value="Unassembled WGS sequence"/>
</dbReference>
<feature type="transmembrane region" description="Helical" evidence="2">
    <location>
        <begin position="127"/>
        <end position="150"/>
    </location>
</feature>
<evidence type="ECO:0000256" key="1">
    <source>
        <dbReference type="SAM" id="MobiDB-lite"/>
    </source>
</evidence>
<organism evidence="3 4">
    <name type="scientific">Methylovulum psychrotolerans</name>
    <dbReference type="NCBI Taxonomy" id="1704499"/>
    <lineage>
        <taxon>Bacteria</taxon>
        <taxon>Pseudomonadati</taxon>
        <taxon>Pseudomonadota</taxon>
        <taxon>Gammaproteobacteria</taxon>
        <taxon>Methylococcales</taxon>
        <taxon>Methylococcaceae</taxon>
        <taxon>Methylovulum</taxon>
    </lineage>
</organism>
<keyword evidence="2" id="KW-1133">Transmembrane helix</keyword>
<keyword evidence="2" id="KW-0812">Transmembrane</keyword>
<gene>
    <name evidence="3" type="ORF">AADEFJLK_03578</name>
</gene>